<dbReference type="EMBL" id="AP027370">
    <property type="protein sequence ID" value="BDY12998.1"/>
    <property type="molecule type" value="Genomic_DNA"/>
</dbReference>
<dbReference type="Pfam" id="PF03466">
    <property type="entry name" value="LysR_substrate"/>
    <property type="match status" value="1"/>
</dbReference>
<dbReference type="EMBL" id="AP027370">
    <property type="protein sequence ID" value="BDY12881.1"/>
    <property type="molecule type" value="Genomic_DNA"/>
</dbReference>
<evidence type="ECO:0000256" key="1">
    <source>
        <dbReference type="ARBA" id="ARBA00009437"/>
    </source>
</evidence>
<feature type="domain" description="HTH lysR-type" evidence="5">
    <location>
        <begin position="1"/>
        <end position="60"/>
    </location>
</feature>
<dbReference type="Gene3D" id="1.10.10.10">
    <property type="entry name" value="Winged helix-like DNA-binding domain superfamily/Winged helix DNA-binding domain"/>
    <property type="match status" value="1"/>
</dbReference>
<organism evidence="7 8">
    <name type="scientific">Hydrogenimonas cancrithermarum</name>
    <dbReference type="NCBI Taxonomy" id="2993563"/>
    <lineage>
        <taxon>Bacteria</taxon>
        <taxon>Pseudomonadati</taxon>
        <taxon>Campylobacterota</taxon>
        <taxon>Epsilonproteobacteria</taxon>
        <taxon>Campylobacterales</taxon>
        <taxon>Hydrogenimonadaceae</taxon>
        <taxon>Hydrogenimonas</taxon>
    </lineage>
</organism>
<dbReference type="PANTHER" id="PTHR30126">
    <property type="entry name" value="HTH-TYPE TRANSCRIPTIONAL REGULATOR"/>
    <property type="match status" value="1"/>
</dbReference>
<dbReference type="RefSeq" id="WP_286335932.1">
    <property type="nucleotide sequence ID" value="NZ_AP027370.1"/>
</dbReference>
<keyword evidence="2" id="KW-0805">Transcription regulation</keyword>
<evidence type="ECO:0000313" key="7">
    <source>
        <dbReference type="EMBL" id="BDY12998.1"/>
    </source>
</evidence>
<comment type="similarity">
    <text evidence="1">Belongs to the LysR transcriptional regulatory family.</text>
</comment>
<sequence>MKATLRQMEIFLEVAHTGHLTKVAEKMGLSQSAVSMSIKELENIIGYKLFDRINKKLALNEKGRAFAEAIAPLVSKLNDIEEEFKNDENNGELLIGVSTTIADYLIPPIICDYMKSYPRVKVNLKIGNTRNIVEMIENGAIDLGFVEGNVDSTSIKQEVVGLDELIVVTGDRELASNEEGYYIDKLLDKRWILREEGSGTREVFLTHLGDMATQLNLFLELGHPESIKNMLIQSGKCLTCLPRISVMKELEREDLFEVKIKKLRFERQFLLIYHKDKYKTSLLNKFIYFTRMQLGKILER</sequence>
<dbReference type="InterPro" id="IPR036388">
    <property type="entry name" value="WH-like_DNA-bd_sf"/>
</dbReference>
<dbReference type="Proteomes" id="UP001321445">
    <property type="component" value="Chromosome"/>
</dbReference>
<protein>
    <submittedName>
        <fullName evidence="7">LysR family transcriptional regulator</fullName>
    </submittedName>
</protein>
<evidence type="ECO:0000259" key="5">
    <source>
        <dbReference type="PROSITE" id="PS50931"/>
    </source>
</evidence>
<evidence type="ECO:0000256" key="3">
    <source>
        <dbReference type="ARBA" id="ARBA00023125"/>
    </source>
</evidence>
<dbReference type="InterPro" id="IPR005119">
    <property type="entry name" value="LysR_subst-bd"/>
</dbReference>
<dbReference type="CDD" id="cd08420">
    <property type="entry name" value="PBP2_CysL_like"/>
    <property type="match status" value="1"/>
</dbReference>
<gene>
    <name evidence="6" type="ORF">HCR_11930</name>
    <name evidence="7" type="ORF">HCR_13100</name>
</gene>
<accession>A0ABM8FKZ6</accession>
<keyword evidence="4" id="KW-0804">Transcription</keyword>
<dbReference type="InterPro" id="IPR036390">
    <property type="entry name" value="WH_DNA-bd_sf"/>
</dbReference>
<dbReference type="PROSITE" id="PS50931">
    <property type="entry name" value="HTH_LYSR"/>
    <property type="match status" value="1"/>
</dbReference>
<dbReference type="PANTHER" id="PTHR30126:SF94">
    <property type="entry name" value="LYSR FAMILY TRANSCRIPTIONAL REGULATOR"/>
    <property type="match status" value="1"/>
</dbReference>
<dbReference type="PRINTS" id="PR00039">
    <property type="entry name" value="HTHLYSR"/>
</dbReference>
<dbReference type="SUPFAM" id="SSF53850">
    <property type="entry name" value="Periplasmic binding protein-like II"/>
    <property type="match status" value="1"/>
</dbReference>
<dbReference type="Pfam" id="PF00126">
    <property type="entry name" value="HTH_1"/>
    <property type="match status" value="1"/>
</dbReference>
<keyword evidence="8" id="KW-1185">Reference proteome</keyword>
<reference evidence="7 8" key="1">
    <citation type="submission" date="2023-03" db="EMBL/GenBank/DDBJ databases">
        <title>Description of Hydrogenimonas sp. ISO32.</title>
        <authorList>
            <person name="Mino S."/>
            <person name="Fukazawa S."/>
            <person name="Sawabe T."/>
        </authorList>
    </citation>
    <scope>NUCLEOTIDE SEQUENCE [LARGE SCALE GENOMIC DNA]</scope>
    <source>
        <strain evidence="7 8">ISO32</strain>
    </source>
</reference>
<evidence type="ECO:0000256" key="4">
    <source>
        <dbReference type="ARBA" id="ARBA00023163"/>
    </source>
</evidence>
<evidence type="ECO:0000313" key="8">
    <source>
        <dbReference type="Proteomes" id="UP001321445"/>
    </source>
</evidence>
<name>A0ABM8FKZ6_9BACT</name>
<proteinExistence type="inferred from homology"/>
<keyword evidence="3" id="KW-0238">DNA-binding</keyword>
<dbReference type="SUPFAM" id="SSF46785">
    <property type="entry name" value="Winged helix' DNA-binding domain"/>
    <property type="match status" value="1"/>
</dbReference>
<evidence type="ECO:0000313" key="6">
    <source>
        <dbReference type="EMBL" id="BDY12881.1"/>
    </source>
</evidence>
<dbReference type="Gene3D" id="3.40.190.290">
    <property type="match status" value="1"/>
</dbReference>
<evidence type="ECO:0000256" key="2">
    <source>
        <dbReference type="ARBA" id="ARBA00023015"/>
    </source>
</evidence>
<dbReference type="InterPro" id="IPR000847">
    <property type="entry name" value="LysR_HTH_N"/>
</dbReference>